<dbReference type="AlphaFoldDB" id="X6NSA5"/>
<feature type="compositionally biased region" description="Polar residues" evidence="1">
    <location>
        <begin position="273"/>
        <end position="290"/>
    </location>
</feature>
<organism evidence="2 3">
    <name type="scientific">Reticulomyxa filosa</name>
    <dbReference type="NCBI Taxonomy" id="46433"/>
    <lineage>
        <taxon>Eukaryota</taxon>
        <taxon>Sar</taxon>
        <taxon>Rhizaria</taxon>
        <taxon>Retaria</taxon>
        <taxon>Foraminifera</taxon>
        <taxon>Monothalamids</taxon>
        <taxon>Reticulomyxidae</taxon>
        <taxon>Reticulomyxa</taxon>
    </lineage>
</organism>
<dbReference type="EMBL" id="ASPP01006211">
    <property type="protein sequence ID" value="ETO29170.1"/>
    <property type="molecule type" value="Genomic_DNA"/>
</dbReference>
<dbReference type="Proteomes" id="UP000023152">
    <property type="component" value="Unassembled WGS sequence"/>
</dbReference>
<comment type="caution">
    <text evidence="2">The sequence shown here is derived from an EMBL/GenBank/DDBJ whole genome shotgun (WGS) entry which is preliminary data.</text>
</comment>
<feature type="compositionally biased region" description="Polar residues" evidence="1">
    <location>
        <begin position="189"/>
        <end position="220"/>
    </location>
</feature>
<feature type="region of interest" description="Disordered" evidence="1">
    <location>
        <begin position="1"/>
        <end position="29"/>
    </location>
</feature>
<evidence type="ECO:0000313" key="2">
    <source>
        <dbReference type="EMBL" id="ETO29170.1"/>
    </source>
</evidence>
<feature type="region of interest" description="Disordered" evidence="1">
    <location>
        <begin position="142"/>
        <end position="177"/>
    </location>
</feature>
<feature type="compositionally biased region" description="Basic and acidic residues" evidence="1">
    <location>
        <begin position="1"/>
        <end position="10"/>
    </location>
</feature>
<protein>
    <submittedName>
        <fullName evidence="2">Uncharacterized protein</fullName>
    </submittedName>
</protein>
<accession>X6NSA5</accession>
<proteinExistence type="predicted"/>
<evidence type="ECO:0000313" key="3">
    <source>
        <dbReference type="Proteomes" id="UP000023152"/>
    </source>
</evidence>
<feature type="region of interest" description="Disordered" evidence="1">
    <location>
        <begin position="47"/>
        <end position="92"/>
    </location>
</feature>
<feature type="region of interest" description="Disordered" evidence="1">
    <location>
        <begin position="189"/>
        <end position="290"/>
    </location>
</feature>
<keyword evidence="3" id="KW-1185">Reference proteome</keyword>
<name>X6NSA5_RETFI</name>
<feature type="compositionally biased region" description="Polar residues" evidence="1">
    <location>
        <begin position="151"/>
        <end position="177"/>
    </location>
</feature>
<feature type="compositionally biased region" description="Low complexity" evidence="1">
    <location>
        <begin position="226"/>
        <end position="251"/>
    </location>
</feature>
<gene>
    <name evidence="2" type="ORF">RFI_07957</name>
</gene>
<reference evidence="2 3" key="1">
    <citation type="journal article" date="2013" name="Curr. Biol.">
        <title>The Genome of the Foraminiferan Reticulomyxa filosa.</title>
        <authorList>
            <person name="Glockner G."/>
            <person name="Hulsmann N."/>
            <person name="Schleicher M."/>
            <person name="Noegel A.A."/>
            <person name="Eichinger L."/>
            <person name="Gallinger C."/>
            <person name="Pawlowski J."/>
            <person name="Sierra R."/>
            <person name="Euteneuer U."/>
            <person name="Pillet L."/>
            <person name="Moustafa A."/>
            <person name="Platzer M."/>
            <person name="Groth M."/>
            <person name="Szafranski K."/>
            <person name="Schliwa M."/>
        </authorList>
    </citation>
    <scope>NUCLEOTIDE SEQUENCE [LARGE SCALE GENOMIC DNA]</scope>
</reference>
<evidence type="ECO:0000256" key="1">
    <source>
        <dbReference type="SAM" id="MobiDB-lite"/>
    </source>
</evidence>
<feature type="compositionally biased region" description="Acidic residues" evidence="1">
    <location>
        <begin position="76"/>
        <end position="87"/>
    </location>
</feature>
<sequence length="324" mass="36073">MGNEKDEARIKAKSPRNSKSATPDMMMDEAKWTTQSVIATVIREIVSSPSGSPALQARHIDPSNTMEDGYPIKDNDPEEYFEDDPEQDEHGRDDRIAGFAKSRPIVSSSHWIDGKDEWRDTGVVKSECEECDYNCEYDHDHDHDHDHNRSCQKNNPFHSNTNMTPLHDNQSLSSKQELVNGVAQSFDDVTNTSQSIPSNATNKANMEVTQQDEGSPTIISEGTPRLQSQLNSQSQSQLQSQSQVPSMSSQLKNNKQTSSKYLDHVGKNVRPFDSTNNDGNAVTNPTDHTTANIAWGASSSKTTTKKLTIRTSNTAKTTVHFFKK</sequence>